<reference evidence="1" key="1">
    <citation type="journal article" date="2014" name="Int. J. Syst. Evol. Microbiol.">
        <title>Complete genome sequence of Corynebacterium casei LMG S-19264T (=DSM 44701T), isolated from a smear-ripened cheese.</title>
        <authorList>
            <consortium name="US DOE Joint Genome Institute (JGI-PGF)"/>
            <person name="Walter F."/>
            <person name="Albersmeier A."/>
            <person name="Kalinowski J."/>
            <person name="Ruckert C."/>
        </authorList>
    </citation>
    <scope>NUCLEOTIDE SEQUENCE</scope>
    <source>
        <strain evidence="1">JCM 4234</strain>
    </source>
</reference>
<reference evidence="1" key="2">
    <citation type="submission" date="2020-09" db="EMBL/GenBank/DDBJ databases">
        <authorList>
            <person name="Sun Q."/>
            <person name="Ohkuma M."/>
        </authorList>
    </citation>
    <scope>NUCLEOTIDE SEQUENCE</scope>
    <source>
        <strain evidence="1">JCM 4234</strain>
    </source>
</reference>
<proteinExistence type="predicted"/>
<name>A0A918GDF6_STRGD</name>
<gene>
    <name evidence="1" type="ORF">GCM10010238_17990</name>
</gene>
<evidence type="ECO:0000313" key="1">
    <source>
        <dbReference type="EMBL" id="GGS29515.1"/>
    </source>
</evidence>
<dbReference type="AlphaFoldDB" id="A0A918GDF6"/>
<dbReference type="EMBL" id="BMSL01000003">
    <property type="protein sequence ID" value="GGS29515.1"/>
    <property type="molecule type" value="Genomic_DNA"/>
</dbReference>
<protein>
    <submittedName>
        <fullName evidence="1">Uncharacterized protein</fullName>
    </submittedName>
</protein>
<accession>A0A918GDF6</accession>
<comment type="caution">
    <text evidence="1">The sequence shown here is derived from an EMBL/GenBank/DDBJ whole genome shotgun (WGS) entry which is preliminary data.</text>
</comment>
<dbReference type="InterPro" id="IPR029058">
    <property type="entry name" value="AB_hydrolase_fold"/>
</dbReference>
<dbReference type="Gene3D" id="3.40.50.1820">
    <property type="entry name" value="alpha/beta hydrolase"/>
    <property type="match status" value="1"/>
</dbReference>
<dbReference type="Proteomes" id="UP000653493">
    <property type="component" value="Unassembled WGS sequence"/>
</dbReference>
<sequence>MHMRFVFVHGTGVRRKQHDRLFGLVKERLAARFPESEITSYYWGDDHGATLAFSGASVPGLRSGRASRADSLATAPPLDLEVSEWQLLLTDPLCELRLLAEIAADDGGLGMPGVRASGLEVADRMAALPRRPAADDELAELLKSTSLNDAYEPALDAVSHSEEFEEACAAASDQATAREVAAATGRAVVAQLLADSTESALCTGGERDRLVDIVTSRLGGTGRGRVGRVGSVLLRLAMRLTTQPALDHWRGPITTGSVPALGDILRYQARGGPLRDSLTQHVTALEAPTVVLGHSLGGIALFDVLALASIRQEPLHNVRLLVTVGSQAPFLHELGALTGLPPGASLPPSFPRWLNIYDRKDLLAYQAKPVFAQGAQVTDHEVASRQPFPVCHSAYWKLDDVYDRIAKEIEALG</sequence>
<keyword evidence="2" id="KW-1185">Reference proteome</keyword>
<organism evidence="1 2">
    <name type="scientific">Streptomyces griseoviridis</name>
    <dbReference type="NCBI Taxonomy" id="45398"/>
    <lineage>
        <taxon>Bacteria</taxon>
        <taxon>Bacillati</taxon>
        <taxon>Actinomycetota</taxon>
        <taxon>Actinomycetes</taxon>
        <taxon>Kitasatosporales</taxon>
        <taxon>Streptomycetaceae</taxon>
        <taxon>Streptomyces</taxon>
    </lineage>
</organism>
<evidence type="ECO:0000313" key="2">
    <source>
        <dbReference type="Proteomes" id="UP000653493"/>
    </source>
</evidence>
<dbReference type="SUPFAM" id="SSF53474">
    <property type="entry name" value="alpha/beta-Hydrolases"/>
    <property type="match status" value="1"/>
</dbReference>